<feature type="transmembrane region" description="Helical" evidence="7">
    <location>
        <begin position="460"/>
        <end position="484"/>
    </location>
</feature>
<organism evidence="8 9">
    <name type="scientific">Marasmius tenuissimus</name>
    <dbReference type="NCBI Taxonomy" id="585030"/>
    <lineage>
        <taxon>Eukaryota</taxon>
        <taxon>Fungi</taxon>
        <taxon>Dikarya</taxon>
        <taxon>Basidiomycota</taxon>
        <taxon>Agaricomycotina</taxon>
        <taxon>Agaricomycetes</taxon>
        <taxon>Agaricomycetidae</taxon>
        <taxon>Agaricales</taxon>
        <taxon>Marasmiineae</taxon>
        <taxon>Marasmiaceae</taxon>
        <taxon>Marasmius</taxon>
    </lineage>
</organism>
<proteinExistence type="predicted"/>
<accession>A0ABR2ZRI7</accession>
<feature type="transmembrane region" description="Helical" evidence="7">
    <location>
        <begin position="200"/>
        <end position="219"/>
    </location>
</feature>
<keyword evidence="2" id="KW-0813">Transport</keyword>
<keyword evidence="5 7" id="KW-0472">Membrane</keyword>
<evidence type="ECO:0000313" key="8">
    <source>
        <dbReference type="EMBL" id="KAL0063973.1"/>
    </source>
</evidence>
<evidence type="ECO:0000256" key="4">
    <source>
        <dbReference type="ARBA" id="ARBA00022989"/>
    </source>
</evidence>
<feature type="transmembrane region" description="Helical" evidence="7">
    <location>
        <begin position="294"/>
        <end position="322"/>
    </location>
</feature>
<evidence type="ECO:0000256" key="1">
    <source>
        <dbReference type="ARBA" id="ARBA00004141"/>
    </source>
</evidence>
<evidence type="ECO:0008006" key="10">
    <source>
        <dbReference type="Google" id="ProtNLM"/>
    </source>
</evidence>
<feature type="transmembrane region" description="Helical" evidence="7">
    <location>
        <begin position="496"/>
        <end position="515"/>
    </location>
</feature>
<feature type="transmembrane region" description="Helical" evidence="7">
    <location>
        <begin position="175"/>
        <end position="194"/>
    </location>
</feature>
<comment type="subcellular location">
    <subcellularLocation>
        <location evidence="1">Membrane</location>
        <topology evidence="1">Multi-pass membrane protein</topology>
    </subcellularLocation>
</comment>
<feature type="transmembrane region" description="Helical" evidence="7">
    <location>
        <begin position="334"/>
        <end position="362"/>
    </location>
</feature>
<dbReference type="PIRSF" id="PIRSF006060">
    <property type="entry name" value="AA_transporter"/>
    <property type="match status" value="1"/>
</dbReference>
<dbReference type="PANTHER" id="PTHR45649:SF6">
    <property type="entry name" value="GABA-SPECIFIC PERMEASE"/>
    <property type="match status" value="1"/>
</dbReference>
<feature type="transmembrane region" description="Helical" evidence="7">
    <location>
        <begin position="240"/>
        <end position="259"/>
    </location>
</feature>
<feature type="transmembrane region" description="Helical" evidence="7">
    <location>
        <begin position="400"/>
        <end position="419"/>
    </location>
</feature>
<dbReference type="Gene3D" id="1.20.1740.10">
    <property type="entry name" value="Amino acid/polyamine transporter I"/>
    <property type="match status" value="1"/>
</dbReference>
<dbReference type="Pfam" id="PF13520">
    <property type="entry name" value="AA_permease_2"/>
    <property type="match status" value="1"/>
</dbReference>
<feature type="transmembrane region" description="Helical" evidence="7">
    <location>
        <begin position="426"/>
        <end position="448"/>
    </location>
</feature>
<reference evidence="8 9" key="1">
    <citation type="submission" date="2024-05" db="EMBL/GenBank/DDBJ databases">
        <title>A draft genome resource for the thread blight pathogen Marasmius tenuissimus strain MS-2.</title>
        <authorList>
            <person name="Yulfo-Soto G.E."/>
            <person name="Baruah I.K."/>
            <person name="Amoako-Attah I."/>
            <person name="Bukari Y."/>
            <person name="Meinhardt L.W."/>
            <person name="Bailey B.A."/>
            <person name="Cohen S.P."/>
        </authorList>
    </citation>
    <scope>NUCLEOTIDE SEQUENCE [LARGE SCALE GENOMIC DNA]</scope>
    <source>
        <strain evidence="8 9">MS-2</strain>
    </source>
</reference>
<dbReference type="InterPro" id="IPR002293">
    <property type="entry name" value="AA/rel_permease1"/>
</dbReference>
<feature type="region of interest" description="Disordered" evidence="6">
    <location>
        <begin position="532"/>
        <end position="551"/>
    </location>
</feature>
<protein>
    <recommendedName>
        <fullName evidence="10">Amino acid transporter</fullName>
    </recommendedName>
</protein>
<comment type="caution">
    <text evidence="8">The sequence shown here is derived from an EMBL/GenBank/DDBJ whole genome shotgun (WGS) entry which is preliminary data.</text>
</comment>
<name>A0ABR2ZRI7_9AGAR</name>
<evidence type="ECO:0000256" key="2">
    <source>
        <dbReference type="ARBA" id="ARBA00022448"/>
    </source>
</evidence>
<dbReference type="PANTHER" id="PTHR45649">
    <property type="entry name" value="AMINO-ACID PERMEASE BAT1"/>
    <property type="match status" value="1"/>
</dbReference>
<sequence>MTVHAEEKIEKEELVRQADEELLASLGYKQEFKRAFSPLEVFGVAFSIQGLLPSIASVLGFAIPNGGGPAMVWGWAVGSIFTLFGALAMAEIASSAPTSGGLYYWTYSLSSTKWRNLLCWIVGYANTTSGIASIASINWACAQQIAAAAYIGSNGTFEATIPQILDLNSFLQSGIYAALLIVHMAVCSLGTSALARLQTVYIVLNVMLCLGIIIALPVATPSEFKNDADFALFKFVNLSGWPDGFAFILSFLAPIWTISKSGIPSPWYPTYSRNSGGLDSSVHLSEEATNAATAIPWSIVSSVTIGGILGTAINVVVAFCMGSDLDTLAQSDQPMVLIFMNAFGMKGTLAVWAVSIVVQFMMGSSSLLATSRQIFAFSRDKALPLSSWLYTINGYTKSPVNTVIFASILTLVLGTLAFASTSAVDAVFSISSTAAYIAFSIPILARVIGNGSFKPGPFTLGIFGPPIAIIAVASMILMGVVFLFPATPTTDITEMNYSVVVLGGVMVLSLGWYYLPVYGGVHWFTGPVTTIEPSTPDGGGELFEKEEGSDK</sequence>
<dbReference type="Proteomes" id="UP001437256">
    <property type="component" value="Unassembled WGS sequence"/>
</dbReference>
<evidence type="ECO:0000256" key="3">
    <source>
        <dbReference type="ARBA" id="ARBA00022692"/>
    </source>
</evidence>
<evidence type="ECO:0000256" key="7">
    <source>
        <dbReference type="SAM" id="Phobius"/>
    </source>
</evidence>
<evidence type="ECO:0000256" key="6">
    <source>
        <dbReference type="SAM" id="MobiDB-lite"/>
    </source>
</evidence>
<evidence type="ECO:0000256" key="5">
    <source>
        <dbReference type="ARBA" id="ARBA00023136"/>
    </source>
</evidence>
<gene>
    <name evidence="8" type="ORF">AAF712_009040</name>
</gene>
<keyword evidence="9" id="KW-1185">Reference proteome</keyword>
<dbReference type="EMBL" id="JBBXMP010000069">
    <property type="protein sequence ID" value="KAL0063973.1"/>
    <property type="molecule type" value="Genomic_DNA"/>
</dbReference>
<keyword evidence="4 7" id="KW-1133">Transmembrane helix</keyword>
<feature type="compositionally biased region" description="Basic and acidic residues" evidence="6">
    <location>
        <begin position="542"/>
        <end position="551"/>
    </location>
</feature>
<feature type="transmembrane region" description="Helical" evidence="7">
    <location>
        <begin position="70"/>
        <end position="90"/>
    </location>
</feature>
<feature type="transmembrane region" description="Helical" evidence="7">
    <location>
        <begin position="39"/>
        <end position="64"/>
    </location>
</feature>
<keyword evidence="3 7" id="KW-0812">Transmembrane</keyword>
<evidence type="ECO:0000313" key="9">
    <source>
        <dbReference type="Proteomes" id="UP001437256"/>
    </source>
</evidence>